<gene>
    <name evidence="2" type="ORF">Micbo1qcDRAFT_23517</name>
</gene>
<keyword evidence="1" id="KW-0732">Signal</keyword>
<keyword evidence="3" id="KW-1185">Reference proteome</keyword>
<evidence type="ECO:0000313" key="3">
    <source>
        <dbReference type="Proteomes" id="UP000070501"/>
    </source>
</evidence>
<dbReference type="OrthoDB" id="10010954at2759"/>
<protein>
    <submittedName>
        <fullName evidence="2">Uncharacterized protein</fullName>
    </submittedName>
</protein>
<feature type="chain" id="PRO_5007293686" evidence="1">
    <location>
        <begin position="21"/>
        <end position="293"/>
    </location>
</feature>
<proteinExistence type="predicted"/>
<dbReference type="InParanoid" id="A0A136JD01"/>
<dbReference type="Proteomes" id="UP000070501">
    <property type="component" value="Unassembled WGS sequence"/>
</dbReference>
<dbReference type="AlphaFoldDB" id="A0A136JD01"/>
<organism evidence="2 3">
    <name type="scientific">Microdochium bolleyi</name>
    <dbReference type="NCBI Taxonomy" id="196109"/>
    <lineage>
        <taxon>Eukaryota</taxon>
        <taxon>Fungi</taxon>
        <taxon>Dikarya</taxon>
        <taxon>Ascomycota</taxon>
        <taxon>Pezizomycotina</taxon>
        <taxon>Sordariomycetes</taxon>
        <taxon>Xylariomycetidae</taxon>
        <taxon>Xylariales</taxon>
        <taxon>Microdochiaceae</taxon>
        <taxon>Microdochium</taxon>
    </lineage>
</organism>
<name>A0A136JD01_9PEZI</name>
<evidence type="ECO:0000313" key="2">
    <source>
        <dbReference type="EMBL" id="KXJ94968.1"/>
    </source>
</evidence>
<reference evidence="3" key="1">
    <citation type="submission" date="2016-02" db="EMBL/GenBank/DDBJ databases">
        <title>Draft genome sequence of Microdochium bolleyi, a fungal endophyte of beachgrass.</title>
        <authorList>
            <consortium name="DOE Joint Genome Institute"/>
            <person name="David A.S."/>
            <person name="May G."/>
            <person name="Haridas S."/>
            <person name="Lim J."/>
            <person name="Wang M."/>
            <person name="Labutti K."/>
            <person name="Lipzen A."/>
            <person name="Barry K."/>
            <person name="Grigoriev I.V."/>
        </authorList>
    </citation>
    <scope>NUCLEOTIDE SEQUENCE [LARGE SCALE GENOMIC DNA]</scope>
    <source>
        <strain evidence="3">J235TASD1</strain>
    </source>
</reference>
<accession>A0A136JD01</accession>
<feature type="signal peptide" evidence="1">
    <location>
        <begin position="1"/>
        <end position="20"/>
    </location>
</feature>
<evidence type="ECO:0000256" key="1">
    <source>
        <dbReference type="SAM" id="SignalP"/>
    </source>
</evidence>
<dbReference type="EMBL" id="KQ964246">
    <property type="protein sequence ID" value="KXJ94968.1"/>
    <property type="molecule type" value="Genomic_DNA"/>
</dbReference>
<sequence>MRFLTLTCAALACLLPAASARPARPCYEQRNLRTISSIYNLTVYPNQIPVIASGGPGVPKGLFNANVTGRIDPVGKFVGFQDSIEYFFALAPIPGPATNNVAITGFQITEFSSGCADVATSVVYLYCSIYAPGQPGHGTPVAPLKQVAFWKFDQNGAVEKYDAWIPNLNNWVQSTTGLQLSNPQVQGGSIQQLCATTQQRCTGANQQWPSFDECVTTLSARRYGDYNEAWGDNIVCRSIHIFLTLARPEHHCPHVGPTGGGKCVDVPYGQDYFTDEALYGDPVGETFKCKARK</sequence>